<reference evidence="1" key="2">
    <citation type="submission" date="2020-11" db="EMBL/GenBank/DDBJ databases">
        <authorList>
            <person name="McCartney M.A."/>
            <person name="Auch B."/>
            <person name="Kono T."/>
            <person name="Mallez S."/>
            <person name="Becker A."/>
            <person name="Gohl D.M."/>
            <person name="Silverstein K.A.T."/>
            <person name="Koren S."/>
            <person name="Bechman K.B."/>
            <person name="Herman A."/>
            <person name="Abrahante J.E."/>
            <person name="Garbe J."/>
        </authorList>
    </citation>
    <scope>NUCLEOTIDE SEQUENCE</scope>
    <source>
        <strain evidence="1">Duluth1</strain>
        <tissue evidence="1">Whole animal</tissue>
    </source>
</reference>
<dbReference type="Proteomes" id="UP000828390">
    <property type="component" value="Unassembled WGS sequence"/>
</dbReference>
<accession>A0A9D3Y5A4</accession>
<dbReference type="EMBL" id="JAIWYP010000024">
    <property type="protein sequence ID" value="KAH3692213.1"/>
    <property type="molecule type" value="Genomic_DNA"/>
</dbReference>
<dbReference type="AlphaFoldDB" id="A0A9D3Y5A4"/>
<protein>
    <submittedName>
        <fullName evidence="1">Uncharacterized protein</fullName>
    </submittedName>
</protein>
<reference evidence="1" key="1">
    <citation type="journal article" date="2019" name="bioRxiv">
        <title>The Genome of the Zebra Mussel, Dreissena polymorpha: A Resource for Invasive Species Research.</title>
        <authorList>
            <person name="McCartney M.A."/>
            <person name="Auch B."/>
            <person name="Kono T."/>
            <person name="Mallez S."/>
            <person name="Zhang Y."/>
            <person name="Obille A."/>
            <person name="Becker A."/>
            <person name="Abrahante J.E."/>
            <person name="Garbe J."/>
            <person name="Badalamenti J.P."/>
            <person name="Herman A."/>
            <person name="Mangelson H."/>
            <person name="Liachko I."/>
            <person name="Sullivan S."/>
            <person name="Sone E.D."/>
            <person name="Koren S."/>
            <person name="Silverstein K.A.T."/>
            <person name="Beckman K.B."/>
            <person name="Gohl D.M."/>
        </authorList>
    </citation>
    <scope>NUCLEOTIDE SEQUENCE</scope>
    <source>
        <strain evidence="1">Duluth1</strain>
        <tissue evidence="1">Whole animal</tissue>
    </source>
</reference>
<keyword evidence="2" id="KW-1185">Reference proteome</keyword>
<organism evidence="1 2">
    <name type="scientific">Dreissena polymorpha</name>
    <name type="common">Zebra mussel</name>
    <name type="synonym">Mytilus polymorpha</name>
    <dbReference type="NCBI Taxonomy" id="45954"/>
    <lineage>
        <taxon>Eukaryota</taxon>
        <taxon>Metazoa</taxon>
        <taxon>Spiralia</taxon>
        <taxon>Lophotrochozoa</taxon>
        <taxon>Mollusca</taxon>
        <taxon>Bivalvia</taxon>
        <taxon>Autobranchia</taxon>
        <taxon>Heteroconchia</taxon>
        <taxon>Euheterodonta</taxon>
        <taxon>Imparidentia</taxon>
        <taxon>Neoheterodontei</taxon>
        <taxon>Myida</taxon>
        <taxon>Dreissenoidea</taxon>
        <taxon>Dreissenidae</taxon>
        <taxon>Dreissena</taxon>
    </lineage>
</organism>
<evidence type="ECO:0000313" key="2">
    <source>
        <dbReference type="Proteomes" id="UP000828390"/>
    </source>
</evidence>
<evidence type="ECO:0000313" key="1">
    <source>
        <dbReference type="EMBL" id="KAH3692213.1"/>
    </source>
</evidence>
<gene>
    <name evidence="1" type="ORF">DPMN_191569</name>
</gene>
<proteinExistence type="predicted"/>
<name>A0A9D3Y5A4_DREPO</name>
<comment type="caution">
    <text evidence="1">The sequence shown here is derived from an EMBL/GenBank/DDBJ whole genome shotgun (WGS) entry which is preliminary data.</text>
</comment>
<sequence>MLNIDDDQMSQDIFSCKLTCIPDQRYQLRANDVTTSPSFLVQESYKTVCPEVDNINMPLFNQGVQMYEITAAMPQYRSFSNWRSENNTGCPHLSPYYWDFSNVQIDTDTRPIMQSAKAKLYSTGGKRKDSRISILILISFTLEGKSKGMLDSEMGTILKVRFADVTSPIQVQYQFKGRKPGISLPEPQTVTRTNMAVEWNTDDFSWTDGDYNVIFLQVTSNSTRPLHLEHISLERRPMLPDTIMQVFKGDDTIVEVVFSDFWWTNPDAMTVHIAATGKSYDNVSYFRVYRPIPWSDGYAQVFVLYQDGNARLLPVPPQGLDWIPFGSSVIIGQTDPTVVRPYASITEAFIDETNLKIDLKYMDGGSCKLSIASSLSETRVTVSDIKLSRNPMMYPFATFRSMYVEEGNSDVDSVMVNGVLPHHIMDDFPYLIGRSFVFHRKCMSRHLMLSPDIYIDIRRTDVRETTIEPTNSFQTLIQRIQNHRYRLWTPRLRYTYPRL</sequence>